<dbReference type="GO" id="GO:0006226">
    <property type="term" value="P:dUMP biosynthetic process"/>
    <property type="evidence" value="ECO:0007669"/>
    <property type="project" value="InterPro"/>
</dbReference>
<dbReference type="GO" id="GO:0000287">
    <property type="term" value="F:magnesium ion binding"/>
    <property type="evidence" value="ECO:0007669"/>
    <property type="project" value="InterPro"/>
</dbReference>
<evidence type="ECO:0000256" key="1">
    <source>
        <dbReference type="ARBA" id="ARBA00006581"/>
    </source>
</evidence>
<dbReference type="NCBIfam" id="NF001862">
    <property type="entry name" value="PRK00601.1"/>
    <property type="match status" value="1"/>
</dbReference>
<sequence>MTFNIGPVNLKRLSKYAIIPEYVYDYASCCDLSSIEDYIFLPMDRKLVRTGWAMELPHGFDAQIRAKSGISIKKGLTLINGVGTIDHDYRGELLIPIINLNVNKVSLKRGEKIAQLCFSHVCKTSGFREVEVLPDTLRGDGGFGSTGKSTTTEQVQVFSPVVKYKNWRI</sequence>
<organism evidence="7 8">
    <name type="scientific">bacterium (Candidatus Gribaldobacteria) CG_4_10_14_0_8_um_filter_33_9</name>
    <dbReference type="NCBI Taxonomy" id="2014266"/>
    <lineage>
        <taxon>Bacteria</taxon>
        <taxon>Candidatus Gribaldobacteria</taxon>
    </lineage>
</organism>
<dbReference type="InterPro" id="IPR033704">
    <property type="entry name" value="dUTPase_trimeric"/>
</dbReference>
<reference evidence="8" key="1">
    <citation type="submission" date="2017-09" db="EMBL/GenBank/DDBJ databases">
        <title>Depth-based differentiation of microbial function through sediment-hosted aquifers and enrichment of novel symbionts in the deep terrestrial subsurface.</title>
        <authorList>
            <person name="Probst A.J."/>
            <person name="Ladd B."/>
            <person name="Jarett J.K."/>
            <person name="Geller-Mcgrath D.E."/>
            <person name="Sieber C.M.K."/>
            <person name="Emerson J.B."/>
            <person name="Anantharaman K."/>
            <person name="Thomas B.C."/>
            <person name="Malmstrom R."/>
            <person name="Stieglmeier M."/>
            <person name="Klingl A."/>
            <person name="Woyke T."/>
            <person name="Ryan C.M."/>
            <person name="Banfield J.F."/>
        </authorList>
    </citation>
    <scope>NUCLEOTIDE SEQUENCE [LARGE SCALE GENOMIC DNA]</scope>
</reference>
<evidence type="ECO:0000313" key="7">
    <source>
        <dbReference type="EMBL" id="PIZ00996.1"/>
    </source>
</evidence>
<dbReference type="Pfam" id="PF00692">
    <property type="entry name" value="dUTPase"/>
    <property type="match status" value="1"/>
</dbReference>
<dbReference type="InterPro" id="IPR008181">
    <property type="entry name" value="dUTPase"/>
</dbReference>
<proteinExistence type="inferred from homology"/>
<comment type="catalytic activity">
    <reaction evidence="5">
        <text>dUTP + H2O = dUMP + diphosphate + H(+)</text>
        <dbReference type="Rhea" id="RHEA:10248"/>
        <dbReference type="ChEBI" id="CHEBI:15377"/>
        <dbReference type="ChEBI" id="CHEBI:15378"/>
        <dbReference type="ChEBI" id="CHEBI:33019"/>
        <dbReference type="ChEBI" id="CHEBI:61555"/>
        <dbReference type="ChEBI" id="CHEBI:246422"/>
        <dbReference type="EC" id="3.6.1.23"/>
    </reaction>
</comment>
<dbReference type="NCBIfam" id="TIGR00576">
    <property type="entry name" value="dut"/>
    <property type="match status" value="1"/>
</dbReference>
<dbReference type="GO" id="GO:0046081">
    <property type="term" value="P:dUTP catabolic process"/>
    <property type="evidence" value="ECO:0007669"/>
    <property type="project" value="InterPro"/>
</dbReference>
<protein>
    <recommendedName>
        <fullName evidence="2">dUTP diphosphatase</fullName>
        <ecNumber evidence="2">3.6.1.23</ecNumber>
    </recommendedName>
</protein>
<keyword evidence="4" id="KW-0546">Nucleotide metabolism</keyword>
<dbReference type="PANTHER" id="PTHR11241:SF0">
    <property type="entry name" value="DEOXYURIDINE 5'-TRIPHOSPHATE NUCLEOTIDOHYDROLASE"/>
    <property type="match status" value="1"/>
</dbReference>
<dbReference type="CDD" id="cd07557">
    <property type="entry name" value="trimeric_dUTPase"/>
    <property type="match status" value="1"/>
</dbReference>
<evidence type="ECO:0000259" key="6">
    <source>
        <dbReference type="Pfam" id="PF00692"/>
    </source>
</evidence>
<dbReference type="InterPro" id="IPR036157">
    <property type="entry name" value="dUTPase-like_sf"/>
</dbReference>
<dbReference type="GO" id="GO:0004170">
    <property type="term" value="F:dUTP diphosphatase activity"/>
    <property type="evidence" value="ECO:0007669"/>
    <property type="project" value="UniProtKB-EC"/>
</dbReference>
<comment type="similarity">
    <text evidence="1">Belongs to the dUTPase family.</text>
</comment>
<evidence type="ECO:0000256" key="2">
    <source>
        <dbReference type="ARBA" id="ARBA00012379"/>
    </source>
</evidence>
<dbReference type="EMBL" id="PFMI01000027">
    <property type="protein sequence ID" value="PIZ00996.1"/>
    <property type="molecule type" value="Genomic_DNA"/>
</dbReference>
<gene>
    <name evidence="7" type="ORF">COY61_01030</name>
</gene>
<dbReference type="EC" id="3.6.1.23" evidence="2"/>
<comment type="caution">
    <text evidence="7">The sequence shown here is derived from an EMBL/GenBank/DDBJ whole genome shotgun (WGS) entry which is preliminary data.</text>
</comment>
<name>A0A2M7RPF2_9BACT</name>
<dbReference type="AlphaFoldDB" id="A0A2M7RPF2"/>
<keyword evidence="3" id="KW-0378">Hydrolase</keyword>
<evidence type="ECO:0000256" key="5">
    <source>
        <dbReference type="ARBA" id="ARBA00047686"/>
    </source>
</evidence>
<dbReference type="SUPFAM" id="SSF51283">
    <property type="entry name" value="dUTPase-like"/>
    <property type="match status" value="1"/>
</dbReference>
<feature type="domain" description="dUTPase-like" evidence="6">
    <location>
        <begin position="16"/>
        <end position="147"/>
    </location>
</feature>
<dbReference type="InterPro" id="IPR029054">
    <property type="entry name" value="dUTPase-like"/>
</dbReference>
<evidence type="ECO:0000256" key="4">
    <source>
        <dbReference type="ARBA" id="ARBA00023080"/>
    </source>
</evidence>
<evidence type="ECO:0000256" key="3">
    <source>
        <dbReference type="ARBA" id="ARBA00022801"/>
    </source>
</evidence>
<accession>A0A2M7RPF2</accession>
<dbReference type="Proteomes" id="UP000229371">
    <property type="component" value="Unassembled WGS sequence"/>
</dbReference>
<dbReference type="PANTHER" id="PTHR11241">
    <property type="entry name" value="DEOXYURIDINE 5'-TRIPHOSPHATE NUCLEOTIDOHYDROLASE"/>
    <property type="match status" value="1"/>
</dbReference>
<dbReference type="Gene3D" id="2.70.40.10">
    <property type="match status" value="1"/>
</dbReference>
<evidence type="ECO:0000313" key="8">
    <source>
        <dbReference type="Proteomes" id="UP000229371"/>
    </source>
</evidence>